<dbReference type="PANTHER" id="PTHR24113">
    <property type="entry name" value="RAN GTPASE-ACTIVATING PROTEIN 1"/>
    <property type="match status" value="1"/>
</dbReference>
<reference evidence="6 7" key="1">
    <citation type="submission" date="2017-12" db="EMBL/GenBank/DDBJ databases">
        <authorList>
            <person name="Pombert J.-F."/>
            <person name="Haag K.L."/>
            <person name="Ebert D."/>
        </authorList>
    </citation>
    <scope>NUCLEOTIDE SEQUENCE [LARGE SCALE GENOMIC DNA]</scope>
    <source>
        <strain evidence="5">BE-OM-2</strain>
        <strain evidence="4">IL-BN-2</strain>
    </source>
</reference>
<keyword evidence="3" id="KW-0677">Repeat</keyword>
<name>A0A4Q9L0W9_9MICR</name>
<dbReference type="GO" id="GO:0005096">
    <property type="term" value="F:GTPase activator activity"/>
    <property type="evidence" value="ECO:0007669"/>
    <property type="project" value="UniProtKB-KW"/>
</dbReference>
<dbReference type="GO" id="GO:0048471">
    <property type="term" value="C:perinuclear region of cytoplasm"/>
    <property type="evidence" value="ECO:0007669"/>
    <property type="project" value="TreeGrafter"/>
</dbReference>
<dbReference type="Proteomes" id="UP000293045">
    <property type="component" value="Unassembled WGS sequence"/>
</dbReference>
<evidence type="ECO:0000313" key="5">
    <source>
        <dbReference type="EMBL" id="TBU07575.1"/>
    </source>
</evidence>
<dbReference type="SMART" id="SM00368">
    <property type="entry name" value="LRR_RI"/>
    <property type="match status" value="5"/>
</dbReference>
<keyword evidence="6" id="KW-1185">Reference proteome</keyword>
<accession>A0A4Q9L0W9</accession>
<evidence type="ECO:0000256" key="1">
    <source>
        <dbReference type="ARBA" id="ARBA00022468"/>
    </source>
</evidence>
<dbReference type="InterPro" id="IPR027038">
    <property type="entry name" value="RanGap"/>
</dbReference>
<dbReference type="SUPFAM" id="SSF52047">
    <property type="entry name" value="RNI-like"/>
    <property type="match status" value="1"/>
</dbReference>
<evidence type="ECO:0000313" key="4">
    <source>
        <dbReference type="EMBL" id="TBU00987.1"/>
    </source>
</evidence>
<comment type="caution">
    <text evidence="4">The sequence shown here is derived from an EMBL/GenBank/DDBJ whole genome shotgun (WGS) entry which is preliminary data.</text>
</comment>
<evidence type="ECO:0000256" key="3">
    <source>
        <dbReference type="ARBA" id="ARBA00022737"/>
    </source>
</evidence>
<dbReference type="GO" id="GO:0006913">
    <property type="term" value="P:nucleocytoplasmic transport"/>
    <property type="evidence" value="ECO:0007669"/>
    <property type="project" value="TreeGrafter"/>
</dbReference>
<organism evidence="4 7">
    <name type="scientific">Hamiltosporidium magnivora</name>
    <dbReference type="NCBI Taxonomy" id="148818"/>
    <lineage>
        <taxon>Eukaryota</taxon>
        <taxon>Fungi</taxon>
        <taxon>Fungi incertae sedis</taxon>
        <taxon>Microsporidia</taxon>
        <taxon>Dubosqiidae</taxon>
        <taxon>Hamiltosporidium</taxon>
    </lineage>
</organism>
<dbReference type="InterPro" id="IPR032675">
    <property type="entry name" value="LRR_dom_sf"/>
</dbReference>
<evidence type="ECO:0000313" key="7">
    <source>
        <dbReference type="Proteomes" id="UP000293045"/>
    </source>
</evidence>
<proteinExistence type="predicted"/>
<sequence length="354" mass="40360">MIISIENVGKNYETKGDISNLLASIKEYHEQITEIILAGSVFKKEPLEILFVLIGSLPNLKKINLSRIFTALPKDVMIESLEIIFKYLKPENIMSLDISENALSCNFPPNFTSFLCNMNCMVEFKINDCGLGTIGGAKLAECLLKISDKSNLRNINISQNKLTSSAVELGNALEKFENLEEIRIQYNNIDRNSMDVFLKSFKNHFLSVLDIRDNFLSLEGCKILGEYFVDRDIVELRMGDCLIRDEGIKEFLKVATQKKRYFALQGGFEKEYAPIKLDLSYNDLTDEILDDLVKFIKEWDFDTLWIEGNEFKVSEELYSSVRSKGGKIIGEEDSVDVSGDELENSINERFNLVL</sequence>
<dbReference type="EMBL" id="PITI01000256">
    <property type="protein sequence ID" value="TBU07575.1"/>
    <property type="molecule type" value="Genomic_DNA"/>
</dbReference>
<keyword evidence="2" id="KW-0433">Leucine-rich repeat</keyword>
<dbReference type="Pfam" id="PF13516">
    <property type="entry name" value="LRR_6"/>
    <property type="match status" value="1"/>
</dbReference>
<gene>
    <name evidence="5" type="ORF">CWI36_0256p0020</name>
    <name evidence="4" type="ORF">CWI39_1517p0020</name>
</gene>
<evidence type="ECO:0000256" key="2">
    <source>
        <dbReference type="ARBA" id="ARBA00022614"/>
    </source>
</evidence>
<dbReference type="AlphaFoldDB" id="A0A4Q9L0W9"/>
<evidence type="ECO:0000313" key="6">
    <source>
        <dbReference type="Proteomes" id="UP000291404"/>
    </source>
</evidence>
<dbReference type="GO" id="GO:0031267">
    <property type="term" value="F:small GTPase binding"/>
    <property type="evidence" value="ECO:0007669"/>
    <property type="project" value="TreeGrafter"/>
</dbReference>
<dbReference type="Gene3D" id="3.80.10.10">
    <property type="entry name" value="Ribonuclease Inhibitor"/>
    <property type="match status" value="1"/>
</dbReference>
<dbReference type="EMBL" id="PIXR01001517">
    <property type="protein sequence ID" value="TBU00987.1"/>
    <property type="molecule type" value="Genomic_DNA"/>
</dbReference>
<dbReference type="GO" id="GO:0005634">
    <property type="term" value="C:nucleus"/>
    <property type="evidence" value="ECO:0007669"/>
    <property type="project" value="TreeGrafter"/>
</dbReference>
<protein>
    <submittedName>
        <fullName evidence="4">Ran GTPase-activating protein</fullName>
    </submittedName>
</protein>
<dbReference type="PANTHER" id="PTHR24113:SF12">
    <property type="entry name" value="RAN GTPASE-ACTIVATING PROTEIN 1"/>
    <property type="match status" value="1"/>
</dbReference>
<dbReference type="InterPro" id="IPR001611">
    <property type="entry name" value="Leu-rich_rpt"/>
</dbReference>
<dbReference type="GO" id="GO:0005829">
    <property type="term" value="C:cytosol"/>
    <property type="evidence" value="ECO:0007669"/>
    <property type="project" value="TreeGrafter"/>
</dbReference>
<keyword evidence="1" id="KW-0343">GTPase activation</keyword>
<dbReference type="Proteomes" id="UP000291404">
    <property type="component" value="Unassembled WGS sequence"/>
</dbReference>
<dbReference type="VEuPathDB" id="MicrosporidiaDB:CWI36_0256p0020"/>
<dbReference type="VEuPathDB" id="MicrosporidiaDB:CWI39_1517p0020"/>
<dbReference type="STRING" id="148818.A0A4Q9L0W9"/>